<dbReference type="InterPro" id="IPR050430">
    <property type="entry name" value="Peptidase_S1"/>
</dbReference>
<dbReference type="AlphaFoldDB" id="A0AAN7SEZ6"/>
<feature type="region of interest" description="Disordered" evidence="6">
    <location>
        <begin position="16"/>
        <end position="57"/>
    </location>
</feature>
<evidence type="ECO:0000313" key="9">
    <source>
        <dbReference type="Proteomes" id="UP001353858"/>
    </source>
</evidence>
<feature type="domain" description="Peptidase S1" evidence="7">
    <location>
        <begin position="83"/>
        <end position="303"/>
    </location>
</feature>
<dbReference type="EMBL" id="JARPUR010000004">
    <property type="protein sequence ID" value="KAK4878897.1"/>
    <property type="molecule type" value="Genomic_DNA"/>
</dbReference>
<sequence>MAYGAEIDRLQGLYEEVQSDEEIVGGDSKPEEDILEESEHDSKSEQSDSDQNDDSYDDVSLSKRLENYVGKSGSSTASVAPRISNGAVAITTKYLYQAAFQVGTTLLCGGTVLNTRWILSAAHCFDGANLANVVVRVGTSGLLIGGTTYTIATVTVHNLYDINTRIYDVALVKTTTAIIYGTTILPVVLGATSAINGAVGVVTGWGQTTTNPTPPSLNVMNTTVITNSECITALVNSPTTTVTTTHMCAKSLVSGACTGDDGGPLILSNMEIGILSFPQCTPGTPDVYTKIAPVYTWILTNIPEA</sequence>
<dbReference type="PROSITE" id="PS50240">
    <property type="entry name" value="TRYPSIN_DOM"/>
    <property type="match status" value="1"/>
</dbReference>
<evidence type="ECO:0000256" key="1">
    <source>
        <dbReference type="ARBA" id="ARBA00007664"/>
    </source>
</evidence>
<keyword evidence="4" id="KW-0720">Serine protease</keyword>
<dbReference type="SUPFAM" id="SSF50494">
    <property type="entry name" value="Trypsin-like serine proteases"/>
    <property type="match status" value="1"/>
</dbReference>
<comment type="caution">
    <text evidence="8">The sequence shown here is derived from an EMBL/GenBank/DDBJ whole genome shotgun (WGS) entry which is preliminary data.</text>
</comment>
<organism evidence="8 9">
    <name type="scientific">Aquatica leii</name>
    <dbReference type="NCBI Taxonomy" id="1421715"/>
    <lineage>
        <taxon>Eukaryota</taxon>
        <taxon>Metazoa</taxon>
        <taxon>Ecdysozoa</taxon>
        <taxon>Arthropoda</taxon>
        <taxon>Hexapoda</taxon>
        <taxon>Insecta</taxon>
        <taxon>Pterygota</taxon>
        <taxon>Neoptera</taxon>
        <taxon>Endopterygota</taxon>
        <taxon>Coleoptera</taxon>
        <taxon>Polyphaga</taxon>
        <taxon>Elateriformia</taxon>
        <taxon>Elateroidea</taxon>
        <taxon>Lampyridae</taxon>
        <taxon>Luciolinae</taxon>
        <taxon>Aquatica</taxon>
    </lineage>
</organism>
<name>A0AAN7SEZ6_9COLE</name>
<dbReference type="InterPro" id="IPR043504">
    <property type="entry name" value="Peptidase_S1_PA_chymotrypsin"/>
</dbReference>
<dbReference type="InterPro" id="IPR009003">
    <property type="entry name" value="Peptidase_S1_PA"/>
</dbReference>
<keyword evidence="5" id="KW-1015">Disulfide bond</keyword>
<keyword evidence="3" id="KW-0378">Hydrolase</keyword>
<dbReference type="Pfam" id="PF00089">
    <property type="entry name" value="Trypsin"/>
    <property type="match status" value="1"/>
</dbReference>
<dbReference type="PANTHER" id="PTHR24276:SF91">
    <property type="entry name" value="AT26814P-RELATED"/>
    <property type="match status" value="1"/>
</dbReference>
<dbReference type="FunFam" id="2.40.10.10:FF:000068">
    <property type="entry name" value="transmembrane protease serine 2"/>
    <property type="match status" value="1"/>
</dbReference>
<evidence type="ECO:0000256" key="4">
    <source>
        <dbReference type="ARBA" id="ARBA00022825"/>
    </source>
</evidence>
<gene>
    <name evidence="8" type="ORF">RN001_011403</name>
</gene>
<dbReference type="InterPro" id="IPR018114">
    <property type="entry name" value="TRYPSIN_HIS"/>
</dbReference>
<evidence type="ECO:0000256" key="2">
    <source>
        <dbReference type="ARBA" id="ARBA00022670"/>
    </source>
</evidence>
<evidence type="ECO:0000259" key="7">
    <source>
        <dbReference type="PROSITE" id="PS50240"/>
    </source>
</evidence>
<dbReference type="PANTHER" id="PTHR24276">
    <property type="entry name" value="POLYSERASE-RELATED"/>
    <property type="match status" value="1"/>
</dbReference>
<dbReference type="GO" id="GO:0006508">
    <property type="term" value="P:proteolysis"/>
    <property type="evidence" value="ECO:0007669"/>
    <property type="project" value="UniProtKB-KW"/>
</dbReference>
<evidence type="ECO:0000256" key="6">
    <source>
        <dbReference type="SAM" id="MobiDB-lite"/>
    </source>
</evidence>
<dbReference type="SMART" id="SM00020">
    <property type="entry name" value="Tryp_SPc"/>
    <property type="match status" value="1"/>
</dbReference>
<keyword evidence="2" id="KW-0645">Protease</keyword>
<accession>A0AAN7SEZ6</accession>
<dbReference type="PRINTS" id="PR00722">
    <property type="entry name" value="CHYMOTRYPSIN"/>
</dbReference>
<dbReference type="CDD" id="cd00190">
    <property type="entry name" value="Tryp_SPc"/>
    <property type="match status" value="1"/>
</dbReference>
<reference evidence="9" key="1">
    <citation type="submission" date="2023-01" db="EMBL/GenBank/DDBJ databases">
        <title>Key to firefly adult light organ development and bioluminescence: homeobox transcription factors regulate luciferase expression and transportation to peroxisome.</title>
        <authorList>
            <person name="Fu X."/>
        </authorList>
    </citation>
    <scope>NUCLEOTIDE SEQUENCE [LARGE SCALE GENOMIC DNA]</scope>
</reference>
<comment type="similarity">
    <text evidence="1">Belongs to the peptidase S1 family.</text>
</comment>
<keyword evidence="9" id="KW-1185">Reference proteome</keyword>
<protein>
    <recommendedName>
        <fullName evidence="7">Peptidase S1 domain-containing protein</fullName>
    </recommendedName>
</protein>
<feature type="compositionally biased region" description="Acidic residues" evidence="6">
    <location>
        <begin position="47"/>
        <end position="57"/>
    </location>
</feature>
<proteinExistence type="inferred from homology"/>
<dbReference type="Gene3D" id="2.40.10.10">
    <property type="entry name" value="Trypsin-like serine proteases"/>
    <property type="match status" value="2"/>
</dbReference>
<evidence type="ECO:0000313" key="8">
    <source>
        <dbReference type="EMBL" id="KAK4878897.1"/>
    </source>
</evidence>
<evidence type="ECO:0000256" key="3">
    <source>
        <dbReference type="ARBA" id="ARBA00022801"/>
    </source>
</evidence>
<dbReference type="InterPro" id="IPR001254">
    <property type="entry name" value="Trypsin_dom"/>
</dbReference>
<dbReference type="GO" id="GO:0004252">
    <property type="term" value="F:serine-type endopeptidase activity"/>
    <property type="evidence" value="ECO:0007669"/>
    <property type="project" value="InterPro"/>
</dbReference>
<dbReference type="InterPro" id="IPR001314">
    <property type="entry name" value="Peptidase_S1A"/>
</dbReference>
<dbReference type="Proteomes" id="UP001353858">
    <property type="component" value="Unassembled WGS sequence"/>
</dbReference>
<dbReference type="PROSITE" id="PS00134">
    <property type="entry name" value="TRYPSIN_HIS"/>
    <property type="match status" value="1"/>
</dbReference>
<evidence type="ECO:0000256" key="5">
    <source>
        <dbReference type="ARBA" id="ARBA00023157"/>
    </source>
</evidence>